<dbReference type="GO" id="GO:0098552">
    <property type="term" value="C:side of membrane"/>
    <property type="evidence" value="ECO:0007669"/>
    <property type="project" value="UniProtKB-KW"/>
</dbReference>
<keyword evidence="6" id="KW-0961">Cell wall biogenesis/degradation</keyword>
<feature type="non-terminal residue" evidence="8">
    <location>
        <position position="518"/>
    </location>
</feature>
<gene>
    <name evidence="8" type="ORF">H1R20_g8388</name>
</gene>
<evidence type="ECO:0000256" key="4">
    <source>
        <dbReference type="ARBA" id="ARBA00023136"/>
    </source>
</evidence>
<dbReference type="PANTHER" id="PTHR12277:SF81">
    <property type="entry name" value="PROTEIN ABHD13"/>
    <property type="match status" value="1"/>
</dbReference>
<dbReference type="Pfam" id="PF12146">
    <property type="entry name" value="Hydrolase_4"/>
    <property type="match status" value="1"/>
</dbReference>
<accession>A0A9W8MHG2</accession>
<evidence type="ECO:0000259" key="7">
    <source>
        <dbReference type="PROSITE" id="PS51677"/>
    </source>
</evidence>
<dbReference type="InterPro" id="IPR011330">
    <property type="entry name" value="Glyco_hydro/deAcase_b/a-brl"/>
</dbReference>
<evidence type="ECO:0000256" key="2">
    <source>
        <dbReference type="ARBA" id="ARBA00022475"/>
    </source>
</evidence>
<keyword evidence="5" id="KW-0449">Lipoprotein</keyword>
<feature type="domain" description="NodB homology" evidence="7">
    <location>
        <begin position="1"/>
        <end position="105"/>
    </location>
</feature>
<dbReference type="GO" id="GO:0016810">
    <property type="term" value="F:hydrolase activity, acting on carbon-nitrogen (but not peptide) bonds"/>
    <property type="evidence" value="ECO:0007669"/>
    <property type="project" value="InterPro"/>
</dbReference>
<dbReference type="InterPro" id="IPR022742">
    <property type="entry name" value="Hydrolase_4"/>
</dbReference>
<evidence type="ECO:0000256" key="5">
    <source>
        <dbReference type="ARBA" id="ARBA00023288"/>
    </source>
</evidence>
<dbReference type="GO" id="GO:0005886">
    <property type="term" value="C:plasma membrane"/>
    <property type="evidence" value="ECO:0007669"/>
    <property type="project" value="UniProtKB-SubCell"/>
</dbReference>
<evidence type="ECO:0000313" key="8">
    <source>
        <dbReference type="EMBL" id="KAJ2928674.1"/>
    </source>
</evidence>
<keyword evidence="3" id="KW-0336">GPI-anchor</keyword>
<dbReference type="PANTHER" id="PTHR12277">
    <property type="entry name" value="ALPHA/BETA HYDROLASE DOMAIN-CONTAINING PROTEIN"/>
    <property type="match status" value="1"/>
</dbReference>
<evidence type="ECO:0000256" key="6">
    <source>
        <dbReference type="ARBA" id="ARBA00023316"/>
    </source>
</evidence>
<evidence type="ECO:0000313" key="9">
    <source>
        <dbReference type="Proteomes" id="UP001140091"/>
    </source>
</evidence>
<keyword evidence="9" id="KW-1185">Reference proteome</keyword>
<dbReference type="GO" id="GO:0005975">
    <property type="term" value="P:carbohydrate metabolic process"/>
    <property type="evidence" value="ECO:0007669"/>
    <property type="project" value="InterPro"/>
</dbReference>
<evidence type="ECO:0000256" key="1">
    <source>
        <dbReference type="ARBA" id="ARBA00004609"/>
    </source>
</evidence>
<dbReference type="PROSITE" id="PS51677">
    <property type="entry name" value="NODB"/>
    <property type="match status" value="1"/>
</dbReference>
<protein>
    <recommendedName>
        <fullName evidence="7">NodB homology domain-containing protein</fullName>
    </recommendedName>
</protein>
<proteinExistence type="predicted"/>
<sequence length="518" mass="56631">MWKIDDALSKILGITPAFIRPPYGSYNDLALQAAAFRGQTVVTWDFDSQDSAGASADTSKGLYSQVVEKHPDTILSLNHETSDTTVHQVLAFAIQKLQSAGYKLVSVADCLGQAPYLNTQPPGERDSCVLFQLMIYGQKFLVYPLAYDDRPRQVPEPSALGLPFEDLRLTTPDKVTLACHLMLFSDFYSKLSSPPESEKRLSCMDTGSSSRRASAYSSIGSKMGTKGKERAEEAELVAAGRATIIMFHGNAMTHGDVIDLAAQFLNMGCNVLTVSYRGYGHSTGRPSESGLRIDAQTALDYLTQHPILCQVPIIVFGQSLGGAVAIDLVSRNTTEVSALILENTFMSIPALVRDWPSPIGPLSFLCTQRWPSINRICKISKDVPILMLSGDKDMVVPPKHMRGLWVAARSRGNEQEDDGATCSPFLSFLCKPGRRSKPDVVIDVEAPGGAQADEDEDDLSKLESPASIWNGGDLFQYIAGTGHENTCLDESYWVAIRTFIDRLRLPLIRTYSNQGSST</sequence>
<dbReference type="GO" id="GO:0008474">
    <property type="term" value="F:palmitoyl-(protein) hydrolase activity"/>
    <property type="evidence" value="ECO:0007669"/>
    <property type="project" value="TreeGrafter"/>
</dbReference>
<reference evidence="8" key="1">
    <citation type="submission" date="2022-06" db="EMBL/GenBank/DDBJ databases">
        <title>Genome Sequence of Candolleomyces eurysporus.</title>
        <authorList>
            <person name="Buettner E."/>
        </authorList>
    </citation>
    <scope>NUCLEOTIDE SEQUENCE</scope>
    <source>
        <strain evidence="8">VTCC 930004</strain>
    </source>
</reference>
<organism evidence="8 9">
    <name type="scientific">Candolleomyces eurysporus</name>
    <dbReference type="NCBI Taxonomy" id="2828524"/>
    <lineage>
        <taxon>Eukaryota</taxon>
        <taxon>Fungi</taxon>
        <taxon>Dikarya</taxon>
        <taxon>Basidiomycota</taxon>
        <taxon>Agaricomycotina</taxon>
        <taxon>Agaricomycetes</taxon>
        <taxon>Agaricomycetidae</taxon>
        <taxon>Agaricales</taxon>
        <taxon>Agaricineae</taxon>
        <taxon>Psathyrellaceae</taxon>
        <taxon>Candolleomyces</taxon>
    </lineage>
</organism>
<keyword evidence="2" id="KW-1003">Cell membrane</keyword>
<comment type="subcellular location">
    <subcellularLocation>
        <location evidence="1">Cell membrane</location>
        <topology evidence="1">Lipid-anchor</topology>
        <topology evidence="1">GPI-anchor</topology>
    </subcellularLocation>
</comment>
<dbReference type="SUPFAM" id="SSF88713">
    <property type="entry name" value="Glycoside hydrolase/deacetylase"/>
    <property type="match status" value="1"/>
</dbReference>
<dbReference type="EMBL" id="JANBPK010000920">
    <property type="protein sequence ID" value="KAJ2928674.1"/>
    <property type="molecule type" value="Genomic_DNA"/>
</dbReference>
<name>A0A9W8MHG2_9AGAR</name>
<dbReference type="GO" id="GO:0071555">
    <property type="term" value="P:cell wall organization"/>
    <property type="evidence" value="ECO:0007669"/>
    <property type="project" value="UniProtKB-KW"/>
</dbReference>
<dbReference type="AlphaFoldDB" id="A0A9W8MHG2"/>
<comment type="caution">
    <text evidence="8">The sequence shown here is derived from an EMBL/GenBank/DDBJ whole genome shotgun (WGS) entry which is preliminary data.</text>
</comment>
<evidence type="ECO:0000256" key="3">
    <source>
        <dbReference type="ARBA" id="ARBA00022622"/>
    </source>
</evidence>
<dbReference type="Gene3D" id="3.20.20.370">
    <property type="entry name" value="Glycoside hydrolase/deacetylase"/>
    <property type="match status" value="1"/>
</dbReference>
<dbReference type="InterPro" id="IPR002509">
    <property type="entry name" value="NODB_dom"/>
</dbReference>
<dbReference type="InterPro" id="IPR029058">
    <property type="entry name" value="AB_hydrolase_fold"/>
</dbReference>
<keyword evidence="4" id="KW-0472">Membrane</keyword>
<keyword evidence="3" id="KW-0325">Glycoprotein</keyword>
<dbReference type="OrthoDB" id="10249433at2759"/>
<dbReference type="SUPFAM" id="SSF53474">
    <property type="entry name" value="alpha/beta-Hydrolases"/>
    <property type="match status" value="1"/>
</dbReference>
<dbReference type="Gene3D" id="3.40.50.1820">
    <property type="entry name" value="alpha/beta hydrolase"/>
    <property type="match status" value="1"/>
</dbReference>
<dbReference type="Proteomes" id="UP001140091">
    <property type="component" value="Unassembled WGS sequence"/>
</dbReference>